<reference evidence="1" key="1">
    <citation type="submission" date="2022-03" db="EMBL/GenBank/DDBJ databases">
        <authorList>
            <person name="Alioto T."/>
            <person name="Alioto T."/>
            <person name="Gomez Garrido J."/>
        </authorList>
    </citation>
    <scope>NUCLEOTIDE SEQUENCE</scope>
</reference>
<dbReference type="AlphaFoldDB" id="A0AAD1SKA7"/>
<proteinExistence type="predicted"/>
<gene>
    <name evidence="1" type="ORF">PECUL_23A044602</name>
</gene>
<evidence type="ECO:0000313" key="2">
    <source>
        <dbReference type="Proteomes" id="UP001295444"/>
    </source>
</evidence>
<keyword evidence="2" id="KW-1185">Reference proteome</keyword>
<dbReference type="Proteomes" id="UP001295444">
    <property type="component" value="Chromosome 06"/>
</dbReference>
<sequence>MDKNQHKTHLTKSAPPYAWSTGRATGPSLLHYRRPPLLVRPLYATDLQLTQLPFFRTFNRVQQAKKLNQYALKLGVRTSTTLAPYPEKAITKGLQKWRTPEASCQSYGAATCPFPHLTSHLATAYPLIPYLGN</sequence>
<protein>
    <submittedName>
        <fullName evidence="1">Uncharacterized protein</fullName>
    </submittedName>
</protein>
<dbReference type="EMBL" id="OW240917">
    <property type="protein sequence ID" value="CAH2302625.1"/>
    <property type="molecule type" value="Genomic_DNA"/>
</dbReference>
<organism evidence="1 2">
    <name type="scientific">Pelobates cultripes</name>
    <name type="common">Western spadefoot toad</name>
    <dbReference type="NCBI Taxonomy" id="61616"/>
    <lineage>
        <taxon>Eukaryota</taxon>
        <taxon>Metazoa</taxon>
        <taxon>Chordata</taxon>
        <taxon>Craniata</taxon>
        <taxon>Vertebrata</taxon>
        <taxon>Euteleostomi</taxon>
        <taxon>Amphibia</taxon>
        <taxon>Batrachia</taxon>
        <taxon>Anura</taxon>
        <taxon>Pelobatoidea</taxon>
        <taxon>Pelobatidae</taxon>
        <taxon>Pelobates</taxon>
    </lineage>
</organism>
<evidence type="ECO:0000313" key="1">
    <source>
        <dbReference type="EMBL" id="CAH2302625.1"/>
    </source>
</evidence>
<name>A0AAD1SKA7_PELCU</name>
<accession>A0AAD1SKA7</accession>